<evidence type="ECO:0000256" key="9">
    <source>
        <dbReference type="ARBA" id="ARBA00023273"/>
    </source>
</evidence>
<feature type="coiled-coil region" evidence="11">
    <location>
        <begin position="95"/>
        <end position="146"/>
    </location>
</feature>
<dbReference type="InterPro" id="IPR029409">
    <property type="entry name" value="TMEM237"/>
</dbReference>
<feature type="domain" description="Guanylate kinase-like" evidence="14">
    <location>
        <begin position="1"/>
        <end position="141"/>
    </location>
</feature>
<dbReference type="EMBL" id="JWIN03000005">
    <property type="protein sequence ID" value="KAB1278636.1"/>
    <property type="molecule type" value="Genomic_DNA"/>
</dbReference>
<feature type="compositionally biased region" description="Polar residues" evidence="12">
    <location>
        <begin position="228"/>
        <end position="245"/>
    </location>
</feature>
<feature type="region of interest" description="Disordered" evidence="12">
    <location>
        <begin position="160"/>
        <end position="267"/>
    </location>
</feature>
<evidence type="ECO:0000256" key="13">
    <source>
        <dbReference type="SAM" id="Phobius"/>
    </source>
</evidence>
<feature type="transmembrane region" description="Helical" evidence="13">
    <location>
        <begin position="435"/>
        <end position="456"/>
    </location>
</feature>
<name>A0A5N4E6I5_CAMDR</name>
<evidence type="ECO:0000256" key="7">
    <source>
        <dbReference type="ARBA" id="ARBA00023069"/>
    </source>
</evidence>
<feature type="compositionally biased region" description="Basic and acidic residues" evidence="12">
    <location>
        <begin position="192"/>
        <end position="209"/>
    </location>
</feature>
<evidence type="ECO:0000313" key="15">
    <source>
        <dbReference type="EMBL" id="KAB1278636.1"/>
    </source>
</evidence>
<evidence type="ECO:0000313" key="16">
    <source>
        <dbReference type="Proteomes" id="UP000299084"/>
    </source>
</evidence>
<evidence type="ECO:0000256" key="1">
    <source>
        <dbReference type="ARBA" id="ARBA00004138"/>
    </source>
</evidence>
<proteinExistence type="inferred from homology"/>
<comment type="subcellular location">
    <subcellularLocation>
        <location evidence="1">Cell projection</location>
        <location evidence="1">Cilium</location>
    </subcellularLocation>
    <subcellularLocation>
        <location evidence="2">Membrane</location>
        <topology evidence="2">Multi-pass membrane protein</topology>
    </subcellularLocation>
</comment>
<evidence type="ECO:0000256" key="10">
    <source>
        <dbReference type="ARBA" id="ARBA00025631"/>
    </source>
</evidence>
<dbReference type="Pfam" id="PF15383">
    <property type="entry name" value="TMEM237"/>
    <property type="match status" value="1"/>
</dbReference>
<dbReference type="Pfam" id="PF00625">
    <property type="entry name" value="Guanylate_kin"/>
    <property type="match status" value="1"/>
</dbReference>
<evidence type="ECO:0000256" key="5">
    <source>
        <dbReference type="ARBA" id="ARBA00022794"/>
    </source>
</evidence>
<dbReference type="InterPro" id="IPR008145">
    <property type="entry name" value="GK/Ca_channel_bsu"/>
</dbReference>
<reference evidence="15 16" key="1">
    <citation type="journal article" date="2019" name="Mol. Ecol. Resour.">
        <title>Improving Illumina assemblies with Hi-C and long reads: an example with the North African dromedary.</title>
        <authorList>
            <person name="Elbers J.P."/>
            <person name="Rogers M.F."/>
            <person name="Perelman P.L."/>
            <person name="Proskuryakova A.A."/>
            <person name="Serdyukova N.A."/>
            <person name="Johnson W.E."/>
            <person name="Horin P."/>
            <person name="Corander J."/>
            <person name="Murphy D."/>
            <person name="Burger P.A."/>
        </authorList>
    </citation>
    <scope>NUCLEOTIDE SEQUENCE [LARGE SCALE GENOMIC DNA]</scope>
    <source>
        <strain evidence="15">Drom800</strain>
        <tissue evidence="15">Blood</tissue>
    </source>
</reference>
<sequence length="538" mass="60646">YHYVSKETFESLMYSHRMLEYGEYKGHLYGTSVDAVQAVLDGGKICVMDLEPQGIQVARTHELKPYVIFIKPSSMSCMKRSRKNAKIITDYFVDMKFKDEDLQEMEDLAQKMETQFGQFFDHVIVNDNLHDARAQLLSAVQKAQEEPHVLHEPFHLCQDDIPLSRPKKKKPRTKTTLASASLEGLAQTAIHKPSEGSEPPAKEPVEHLEAPVQKRQRKPRLSLELETAFTQKTTSSPSLLPNENGINVEPAEEPVIQKPRRKTKKTRPAELHYANELGVEDEDIITDEQSSLEQQSVFTAPTGVSQPVGKVFVEKSRRFQAADRSELIKTTEKIDVSMDVKPSWTTRDVALSVHRAFRMIGLFSHGFLAGCAVWNIVVIYVLAGDQLSNLSNLLQQYKTLAYPFQSLLYLLLALSTISAFDRIDFAKTSVAIRNFLALDPTALASFLYFTALILSLSQQMTSDRIHLYTPSSVNGSLWAEGIEEQVLQPWIVVNLVVTLLVGLSWLFLSYRPGMDLSEELMFSSDVEDYPDKGIKASS</sequence>
<keyword evidence="5" id="KW-0970">Cilium biogenesis/degradation</keyword>
<feature type="non-terminal residue" evidence="15">
    <location>
        <position position="1"/>
    </location>
</feature>
<keyword evidence="8 13" id="KW-0472">Membrane</keyword>
<protein>
    <submittedName>
        <fullName evidence="15">Transmembrane protein 237</fullName>
    </submittedName>
</protein>
<feature type="transmembrane region" description="Helical" evidence="13">
    <location>
        <begin position="402"/>
        <end position="423"/>
    </location>
</feature>
<keyword evidence="9" id="KW-0966">Cell projection</keyword>
<keyword evidence="6 13" id="KW-1133">Transmembrane helix</keyword>
<dbReference type="GO" id="GO:0035869">
    <property type="term" value="C:ciliary transition zone"/>
    <property type="evidence" value="ECO:0007669"/>
    <property type="project" value="TreeGrafter"/>
</dbReference>
<gene>
    <name evidence="15" type="ORF">Cadr_000007224</name>
</gene>
<evidence type="ECO:0000256" key="11">
    <source>
        <dbReference type="SAM" id="Coils"/>
    </source>
</evidence>
<evidence type="ECO:0000256" key="2">
    <source>
        <dbReference type="ARBA" id="ARBA00004141"/>
    </source>
</evidence>
<dbReference type="AlphaFoldDB" id="A0A5N4E6I5"/>
<dbReference type="GO" id="GO:0016020">
    <property type="term" value="C:membrane"/>
    <property type="evidence" value="ECO:0007669"/>
    <property type="project" value="UniProtKB-SubCell"/>
</dbReference>
<evidence type="ECO:0000256" key="12">
    <source>
        <dbReference type="SAM" id="MobiDB-lite"/>
    </source>
</evidence>
<keyword evidence="16" id="KW-1185">Reference proteome</keyword>
<comment type="similarity">
    <text evidence="3">Belongs to the TMEM237 family.</text>
</comment>
<evidence type="ECO:0000259" key="14">
    <source>
        <dbReference type="PROSITE" id="PS50052"/>
    </source>
</evidence>
<dbReference type="GO" id="GO:0060271">
    <property type="term" value="P:cilium assembly"/>
    <property type="evidence" value="ECO:0007669"/>
    <property type="project" value="TreeGrafter"/>
</dbReference>
<dbReference type="STRING" id="9838.ENSCDRP00005031362"/>
<evidence type="ECO:0000256" key="8">
    <source>
        <dbReference type="ARBA" id="ARBA00023136"/>
    </source>
</evidence>
<feature type="transmembrane region" description="Helical" evidence="13">
    <location>
        <begin position="362"/>
        <end position="382"/>
    </location>
</feature>
<dbReference type="InterPro" id="IPR008144">
    <property type="entry name" value="Guanylate_kin-like_dom"/>
</dbReference>
<keyword evidence="7" id="KW-0969">Cilium</keyword>
<evidence type="ECO:0000256" key="6">
    <source>
        <dbReference type="ARBA" id="ARBA00022989"/>
    </source>
</evidence>
<evidence type="ECO:0000256" key="4">
    <source>
        <dbReference type="ARBA" id="ARBA00022692"/>
    </source>
</evidence>
<dbReference type="SMART" id="SM00072">
    <property type="entry name" value="GuKc"/>
    <property type="match status" value="1"/>
</dbReference>
<feature type="transmembrane region" description="Helical" evidence="13">
    <location>
        <begin position="487"/>
        <end position="508"/>
    </location>
</feature>
<dbReference type="SUPFAM" id="SSF52540">
    <property type="entry name" value="P-loop containing nucleoside triphosphate hydrolases"/>
    <property type="match status" value="1"/>
</dbReference>
<comment type="function">
    <text evidence="10">Component of the transition zone in primary cilia. Required for ciliogenesis.</text>
</comment>
<dbReference type="Gene3D" id="3.40.50.300">
    <property type="entry name" value="P-loop containing nucleotide triphosphate hydrolases"/>
    <property type="match status" value="1"/>
</dbReference>
<dbReference type="InterPro" id="IPR027417">
    <property type="entry name" value="P-loop_NTPase"/>
</dbReference>
<accession>A0A5N4E6I5</accession>
<dbReference type="PANTHER" id="PTHR28388">
    <property type="entry name" value="TRANSMEMBRANE PROTEIN 237"/>
    <property type="match status" value="1"/>
</dbReference>
<organism evidence="15 16">
    <name type="scientific">Camelus dromedarius</name>
    <name type="common">Dromedary</name>
    <name type="synonym">Arabian camel</name>
    <dbReference type="NCBI Taxonomy" id="9838"/>
    <lineage>
        <taxon>Eukaryota</taxon>
        <taxon>Metazoa</taxon>
        <taxon>Chordata</taxon>
        <taxon>Craniata</taxon>
        <taxon>Vertebrata</taxon>
        <taxon>Euteleostomi</taxon>
        <taxon>Mammalia</taxon>
        <taxon>Eutheria</taxon>
        <taxon>Laurasiatheria</taxon>
        <taxon>Artiodactyla</taxon>
        <taxon>Tylopoda</taxon>
        <taxon>Camelidae</taxon>
        <taxon>Camelus</taxon>
    </lineage>
</organism>
<evidence type="ECO:0000256" key="3">
    <source>
        <dbReference type="ARBA" id="ARBA00008783"/>
    </source>
</evidence>
<dbReference type="PANTHER" id="PTHR28388:SF1">
    <property type="entry name" value="TRANSMEMBRANE PROTEIN 237"/>
    <property type="match status" value="1"/>
</dbReference>
<comment type="caution">
    <text evidence="15">The sequence shown here is derived from an EMBL/GenBank/DDBJ whole genome shotgun (WGS) entry which is preliminary data.</text>
</comment>
<dbReference type="PROSITE" id="PS50052">
    <property type="entry name" value="GUANYLATE_KINASE_2"/>
    <property type="match status" value="1"/>
</dbReference>
<keyword evidence="11" id="KW-0175">Coiled coil</keyword>
<dbReference type="Proteomes" id="UP000299084">
    <property type="component" value="Unassembled WGS sequence"/>
</dbReference>
<keyword evidence="4 13" id="KW-0812">Transmembrane</keyword>